<dbReference type="Gene3D" id="3.20.20.70">
    <property type="entry name" value="Aldolase class I"/>
    <property type="match status" value="1"/>
</dbReference>
<comment type="catalytic activity">
    <reaction evidence="11">
        <text>D-glyceraldehyde 3-phosphate = dihydroxyacetone phosphate</text>
        <dbReference type="Rhea" id="RHEA:18585"/>
        <dbReference type="ChEBI" id="CHEBI:57642"/>
        <dbReference type="ChEBI" id="CHEBI:59776"/>
        <dbReference type="EC" id="5.3.1.1"/>
    </reaction>
</comment>
<dbReference type="InterPro" id="IPR013785">
    <property type="entry name" value="Aldolase_TIM"/>
</dbReference>
<evidence type="ECO:0000256" key="11">
    <source>
        <dbReference type="RuleBase" id="RU363013"/>
    </source>
</evidence>
<dbReference type="EMBL" id="KB111317">
    <property type="protein sequence ID" value="ELK26025.1"/>
    <property type="molecule type" value="Genomic_DNA"/>
</dbReference>
<organism evidence="12 13">
    <name type="scientific">Myotis davidii</name>
    <name type="common">David's myotis</name>
    <dbReference type="NCBI Taxonomy" id="225400"/>
    <lineage>
        <taxon>Eukaryota</taxon>
        <taxon>Metazoa</taxon>
        <taxon>Chordata</taxon>
        <taxon>Craniata</taxon>
        <taxon>Vertebrata</taxon>
        <taxon>Euteleostomi</taxon>
        <taxon>Mammalia</taxon>
        <taxon>Eutheria</taxon>
        <taxon>Laurasiatheria</taxon>
        <taxon>Chiroptera</taxon>
        <taxon>Yangochiroptera</taxon>
        <taxon>Vespertilionidae</taxon>
        <taxon>Myotis</taxon>
    </lineage>
</organism>
<evidence type="ECO:0000256" key="8">
    <source>
        <dbReference type="ARBA" id="ARBA00022432"/>
    </source>
</evidence>
<evidence type="ECO:0000256" key="5">
    <source>
        <dbReference type="ARBA" id="ARBA00007422"/>
    </source>
</evidence>
<evidence type="ECO:0000313" key="13">
    <source>
        <dbReference type="Proteomes" id="UP000010556"/>
    </source>
</evidence>
<dbReference type="GO" id="GO:0004807">
    <property type="term" value="F:triose-phosphate isomerase activity"/>
    <property type="evidence" value="ECO:0007669"/>
    <property type="project" value="UniProtKB-EC"/>
</dbReference>
<comment type="similarity">
    <text evidence="5 11">Belongs to the triosephosphate isomerase family.</text>
</comment>
<dbReference type="SUPFAM" id="SSF51351">
    <property type="entry name" value="Triosephosphate isomerase (TIM)"/>
    <property type="match status" value="1"/>
</dbReference>
<dbReference type="GO" id="GO:0046166">
    <property type="term" value="P:glyceraldehyde-3-phosphate biosynthetic process"/>
    <property type="evidence" value="ECO:0007669"/>
    <property type="project" value="TreeGrafter"/>
</dbReference>
<evidence type="ECO:0000256" key="9">
    <source>
        <dbReference type="ARBA" id="ARBA00023152"/>
    </source>
</evidence>
<evidence type="ECO:0000256" key="10">
    <source>
        <dbReference type="ARBA" id="ARBA00023235"/>
    </source>
</evidence>
<proteinExistence type="inferred from homology"/>
<sequence>MTGWKMSLGELTSTLNVAHTEVVCAPATTYMDFTRQQLDAEIAVTAQNCYKVTDGTFTGEASPSLIQDCGATGVVLRQLERRLVFGESDELTGQKVAHALA</sequence>
<reference evidence="13" key="1">
    <citation type="journal article" date="2013" name="Science">
        <title>Comparative analysis of bat genomes provides insight into the evolution of flight and immunity.</title>
        <authorList>
            <person name="Zhang G."/>
            <person name="Cowled C."/>
            <person name="Shi Z."/>
            <person name="Huang Z."/>
            <person name="Bishop-Lilly K.A."/>
            <person name="Fang X."/>
            <person name="Wynne J.W."/>
            <person name="Xiong Z."/>
            <person name="Baker M.L."/>
            <person name="Zhao W."/>
            <person name="Tachedjian M."/>
            <person name="Zhu Y."/>
            <person name="Zhou P."/>
            <person name="Jiang X."/>
            <person name="Ng J."/>
            <person name="Yang L."/>
            <person name="Wu L."/>
            <person name="Xiao J."/>
            <person name="Feng Y."/>
            <person name="Chen Y."/>
            <person name="Sun X."/>
            <person name="Zhang Y."/>
            <person name="Marsh G.A."/>
            <person name="Crameri G."/>
            <person name="Broder C.C."/>
            <person name="Frey K.G."/>
            <person name="Wang L.F."/>
            <person name="Wang J."/>
        </authorList>
    </citation>
    <scope>NUCLEOTIDE SEQUENCE [LARGE SCALE GENOMIC DNA]</scope>
</reference>
<keyword evidence="10 11" id="KW-0413">Isomerase</keyword>
<gene>
    <name evidence="12" type="ORF">MDA_GLEAN10004302</name>
</gene>
<evidence type="ECO:0000256" key="3">
    <source>
        <dbReference type="ARBA" id="ARBA00004104"/>
    </source>
</evidence>
<dbReference type="Pfam" id="PF00121">
    <property type="entry name" value="TIM"/>
    <property type="match status" value="1"/>
</dbReference>
<name>L5LJ63_MYODS</name>
<dbReference type="GO" id="GO:0019563">
    <property type="term" value="P:glycerol catabolic process"/>
    <property type="evidence" value="ECO:0007669"/>
    <property type="project" value="TreeGrafter"/>
</dbReference>
<evidence type="ECO:0000256" key="1">
    <source>
        <dbReference type="ARBA" id="ARBA00000726"/>
    </source>
</evidence>
<dbReference type="GO" id="GO:0006096">
    <property type="term" value="P:glycolytic process"/>
    <property type="evidence" value="ECO:0007669"/>
    <property type="project" value="UniProtKB-UniPathway"/>
</dbReference>
<comment type="function">
    <text evidence="3">It is also responsible for the non-negligible production of methylglyoxal a reactive cytotoxic side-product that modifies and can alter proteins, DNA and lipids.</text>
</comment>
<dbReference type="PANTHER" id="PTHR21139:SF2">
    <property type="entry name" value="TRIOSEPHOSPHATE ISOMERASE"/>
    <property type="match status" value="1"/>
</dbReference>
<comment type="pathway">
    <text evidence="4 11">Carbohydrate degradation; glycolysis; D-glyceraldehyde 3-phosphate from glycerone phosphate: step 1/1.</text>
</comment>
<accession>L5LJ63</accession>
<protein>
    <recommendedName>
        <fullName evidence="7 11">Triosephosphate isomerase</fullName>
        <ecNumber evidence="11">5.3.1.1</ecNumber>
    </recommendedName>
</protein>
<comment type="pathway">
    <text evidence="11">Carbohydrate biosynthesis; gluconeogenesis.</text>
</comment>
<dbReference type="GO" id="GO:0008929">
    <property type="term" value="F:methylglyoxal synthase activity"/>
    <property type="evidence" value="ECO:0007669"/>
    <property type="project" value="UniProtKB-EC"/>
</dbReference>
<dbReference type="GO" id="GO:0005829">
    <property type="term" value="C:cytosol"/>
    <property type="evidence" value="ECO:0007669"/>
    <property type="project" value="TreeGrafter"/>
</dbReference>
<comment type="function">
    <text evidence="2">Triosephosphate isomerase is an extremely efficient metabolic enzyme that catalyzes the interconversion between dihydroxyacetone phosphate (DHAP) and D-glyceraldehyde-3-phosphate (G3P) in glycolysis and gluconeogenesis.</text>
</comment>
<keyword evidence="13" id="KW-1185">Reference proteome</keyword>
<dbReference type="GO" id="GO:0006094">
    <property type="term" value="P:gluconeogenesis"/>
    <property type="evidence" value="ECO:0007669"/>
    <property type="project" value="UniProtKB-UniPathway"/>
</dbReference>
<keyword evidence="8 11" id="KW-0312">Gluconeogenesis</keyword>
<evidence type="ECO:0000256" key="4">
    <source>
        <dbReference type="ARBA" id="ARBA00004680"/>
    </source>
</evidence>
<dbReference type="InterPro" id="IPR035990">
    <property type="entry name" value="TIM_sf"/>
</dbReference>
<dbReference type="PROSITE" id="PS51440">
    <property type="entry name" value="TIM_2"/>
    <property type="match status" value="1"/>
</dbReference>
<dbReference type="UniPathway" id="UPA00109">
    <property type="reaction ID" value="UER00189"/>
</dbReference>
<dbReference type="EC" id="5.3.1.1" evidence="11"/>
<evidence type="ECO:0000256" key="6">
    <source>
        <dbReference type="ARBA" id="ARBA00011738"/>
    </source>
</evidence>
<comment type="catalytic activity">
    <reaction evidence="1">
        <text>dihydroxyacetone phosphate = methylglyoxal + phosphate</text>
        <dbReference type="Rhea" id="RHEA:17937"/>
        <dbReference type="ChEBI" id="CHEBI:17158"/>
        <dbReference type="ChEBI" id="CHEBI:43474"/>
        <dbReference type="ChEBI" id="CHEBI:57642"/>
        <dbReference type="EC" id="4.2.3.3"/>
    </reaction>
</comment>
<evidence type="ECO:0000256" key="2">
    <source>
        <dbReference type="ARBA" id="ARBA00002041"/>
    </source>
</evidence>
<comment type="subunit">
    <text evidence="6">Homodimer.</text>
</comment>
<dbReference type="Proteomes" id="UP000010556">
    <property type="component" value="Unassembled WGS sequence"/>
</dbReference>
<evidence type="ECO:0000256" key="7">
    <source>
        <dbReference type="ARBA" id="ARBA00019397"/>
    </source>
</evidence>
<dbReference type="UniPathway" id="UPA00138"/>
<dbReference type="AlphaFoldDB" id="L5LJ63"/>
<evidence type="ECO:0000313" key="12">
    <source>
        <dbReference type="EMBL" id="ELK26025.1"/>
    </source>
</evidence>
<dbReference type="PANTHER" id="PTHR21139">
    <property type="entry name" value="TRIOSEPHOSPHATE ISOMERASE"/>
    <property type="match status" value="1"/>
</dbReference>
<keyword evidence="9 11" id="KW-0324">Glycolysis</keyword>
<dbReference type="InterPro" id="IPR000652">
    <property type="entry name" value="Triosephosphate_isomerase"/>
</dbReference>